<organism evidence="1 2">
    <name type="scientific">Eoetvoesiella caeni</name>
    <dbReference type="NCBI Taxonomy" id="645616"/>
    <lineage>
        <taxon>Bacteria</taxon>
        <taxon>Pseudomonadati</taxon>
        <taxon>Pseudomonadota</taxon>
        <taxon>Betaproteobacteria</taxon>
        <taxon>Burkholderiales</taxon>
        <taxon>Alcaligenaceae</taxon>
        <taxon>Eoetvoesiella</taxon>
    </lineage>
</organism>
<keyword evidence="2" id="KW-1185">Reference proteome</keyword>
<accession>A0A366H2M0</accession>
<sequence length="229" mass="25310">MSASLTAEDIAAFLTENPDFFQRHADLFASLRIPHPNETRAISLGERQILTLRTKAKELEWKLSSLVHNASGNEKISKTLTSWCGRMLAEPDPQKLPGHIVRSLSDLFDLPAIALRLWDLPALASDDEFSQDVTDNIRQYAQALAKPYCGPLQDQEAATWLGSKPASLAIVALKPHNRNQPFGLLVLGSDDPERFTADMGTTFLETINELASASLSRLDSTEDDEPERA</sequence>
<dbReference type="EMBL" id="QNRQ01000013">
    <property type="protein sequence ID" value="RBP36172.1"/>
    <property type="molecule type" value="Genomic_DNA"/>
</dbReference>
<dbReference type="Gene3D" id="3.30.450.40">
    <property type="match status" value="1"/>
</dbReference>
<name>A0A366H2M0_9BURK</name>
<dbReference type="Proteomes" id="UP000253628">
    <property type="component" value="Unassembled WGS sequence"/>
</dbReference>
<dbReference type="Pfam" id="PF04340">
    <property type="entry name" value="DUF484"/>
    <property type="match status" value="1"/>
</dbReference>
<evidence type="ECO:0000313" key="1">
    <source>
        <dbReference type="EMBL" id="RBP36172.1"/>
    </source>
</evidence>
<reference evidence="1 2" key="1">
    <citation type="submission" date="2018-06" db="EMBL/GenBank/DDBJ databases">
        <title>Genomic Encyclopedia of Type Strains, Phase IV (KMG-IV): sequencing the most valuable type-strain genomes for metagenomic binning, comparative biology and taxonomic classification.</title>
        <authorList>
            <person name="Goeker M."/>
        </authorList>
    </citation>
    <scope>NUCLEOTIDE SEQUENCE [LARGE SCALE GENOMIC DNA]</scope>
    <source>
        <strain evidence="1 2">DSM 25520</strain>
    </source>
</reference>
<protein>
    <recommendedName>
        <fullName evidence="3">DUF484 family protein</fullName>
    </recommendedName>
</protein>
<dbReference type="InterPro" id="IPR007435">
    <property type="entry name" value="DUF484"/>
</dbReference>
<comment type="caution">
    <text evidence="1">The sequence shown here is derived from an EMBL/GenBank/DDBJ whole genome shotgun (WGS) entry which is preliminary data.</text>
</comment>
<dbReference type="InterPro" id="IPR029016">
    <property type="entry name" value="GAF-like_dom_sf"/>
</dbReference>
<dbReference type="RefSeq" id="WP_113934617.1">
    <property type="nucleotide sequence ID" value="NZ_JACCEU010000010.1"/>
</dbReference>
<proteinExistence type="predicted"/>
<dbReference type="PANTHER" id="PTHR38765">
    <property type="entry name" value="DUF484 DOMAIN-CONTAINING PROTEIN"/>
    <property type="match status" value="1"/>
</dbReference>
<gene>
    <name evidence="1" type="ORF">DFR37_1133</name>
</gene>
<evidence type="ECO:0008006" key="3">
    <source>
        <dbReference type="Google" id="ProtNLM"/>
    </source>
</evidence>
<dbReference type="OrthoDB" id="8525200at2"/>
<evidence type="ECO:0000313" key="2">
    <source>
        <dbReference type="Proteomes" id="UP000253628"/>
    </source>
</evidence>
<dbReference type="AlphaFoldDB" id="A0A366H2M0"/>
<dbReference type="PANTHER" id="PTHR38765:SF1">
    <property type="entry name" value="DUF484 DOMAIN-CONTAINING PROTEIN"/>
    <property type="match status" value="1"/>
</dbReference>